<evidence type="ECO:0000256" key="3">
    <source>
        <dbReference type="ARBA" id="ARBA00023163"/>
    </source>
</evidence>
<dbReference type="PANTHER" id="PTHR47894">
    <property type="entry name" value="HTH-TYPE TRANSCRIPTIONAL REGULATOR GADX"/>
    <property type="match status" value="1"/>
</dbReference>
<name>A0A6I4UPK5_9SPHN</name>
<sequence>MRDVKVRASALDGWRSNLREHGYEPERIGALSAVPPRELRGTSPMPLRDFVGFSESLVRETRDMSIPWLVGRNYDLSSLGPVGDAIRASSTVGLALRRFVEYFELLQDCTDIRLECDEQSASLSYRILDPNIWPRHHDAMFSLGILTQIIRAGTTDGWDQVEFLFEADQSEMVGHVNRLVEAPCSFGAETNMLRFPVRFLDCRLETTFAQAPIREINQAIAVRKRSTPLAERLARVVYRDLDRLTIDQERVAREVGMSGRTMRRKLASEGSSFQEVLDECRLRQAVFEFQTKPNLSIAQIALRLGYSEHSTFTRAFHRWSGISPQAFRERLMNKVN</sequence>
<dbReference type="Proteomes" id="UP000469159">
    <property type="component" value="Unassembled WGS sequence"/>
</dbReference>
<dbReference type="Pfam" id="PF12833">
    <property type="entry name" value="HTH_18"/>
    <property type="match status" value="1"/>
</dbReference>
<dbReference type="GO" id="GO:0003700">
    <property type="term" value="F:DNA-binding transcription factor activity"/>
    <property type="evidence" value="ECO:0007669"/>
    <property type="project" value="InterPro"/>
</dbReference>
<dbReference type="OrthoDB" id="9805730at2"/>
<dbReference type="Pfam" id="PF12625">
    <property type="entry name" value="Arabinose_bd"/>
    <property type="match status" value="1"/>
</dbReference>
<evidence type="ECO:0000256" key="1">
    <source>
        <dbReference type="ARBA" id="ARBA00023015"/>
    </source>
</evidence>
<dbReference type="Gene3D" id="1.10.10.60">
    <property type="entry name" value="Homeodomain-like"/>
    <property type="match status" value="1"/>
</dbReference>
<reference evidence="5 6" key="1">
    <citation type="submission" date="2019-12" db="EMBL/GenBank/DDBJ databases">
        <title>Genomic-based taxomic classification of the family Erythrobacteraceae.</title>
        <authorList>
            <person name="Xu L."/>
        </authorList>
    </citation>
    <scope>NUCLEOTIDE SEQUENCE [LARGE SCALE GENOMIC DNA]</scope>
    <source>
        <strain evidence="5 6">MCCC 1K02066</strain>
    </source>
</reference>
<proteinExistence type="predicted"/>
<keyword evidence="1" id="KW-0805">Transcription regulation</keyword>
<keyword evidence="6" id="KW-1185">Reference proteome</keyword>
<evidence type="ECO:0000313" key="5">
    <source>
        <dbReference type="EMBL" id="MXP40712.1"/>
    </source>
</evidence>
<keyword evidence="3" id="KW-0804">Transcription</keyword>
<dbReference type="GO" id="GO:0005829">
    <property type="term" value="C:cytosol"/>
    <property type="evidence" value="ECO:0007669"/>
    <property type="project" value="TreeGrafter"/>
</dbReference>
<evidence type="ECO:0000256" key="2">
    <source>
        <dbReference type="ARBA" id="ARBA00023125"/>
    </source>
</evidence>
<dbReference type="PRINTS" id="PR00032">
    <property type="entry name" value="HTHARAC"/>
</dbReference>
<dbReference type="InterPro" id="IPR020449">
    <property type="entry name" value="Tscrpt_reg_AraC-type_HTH"/>
</dbReference>
<dbReference type="RefSeq" id="WP_160745581.1">
    <property type="nucleotide sequence ID" value="NZ_WTYK01000002.1"/>
</dbReference>
<dbReference type="InterPro" id="IPR018060">
    <property type="entry name" value="HTH_AraC"/>
</dbReference>
<protein>
    <submittedName>
        <fullName evidence="5">Helix-turn-helix domain-containing protein</fullName>
    </submittedName>
</protein>
<dbReference type="InterPro" id="IPR009057">
    <property type="entry name" value="Homeodomain-like_sf"/>
</dbReference>
<evidence type="ECO:0000259" key="4">
    <source>
        <dbReference type="PROSITE" id="PS01124"/>
    </source>
</evidence>
<feature type="domain" description="HTH araC/xylS-type" evidence="4">
    <location>
        <begin position="231"/>
        <end position="330"/>
    </location>
</feature>
<keyword evidence="2" id="KW-0238">DNA-binding</keyword>
<dbReference type="SMART" id="SM00342">
    <property type="entry name" value="HTH_ARAC"/>
    <property type="match status" value="1"/>
</dbReference>
<accession>A0A6I4UPK5</accession>
<dbReference type="EMBL" id="WTYK01000002">
    <property type="protein sequence ID" value="MXP40712.1"/>
    <property type="molecule type" value="Genomic_DNA"/>
</dbReference>
<dbReference type="PROSITE" id="PS01124">
    <property type="entry name" value="HTH_ARAC_FAMILY_2"/>
    <property type="match status" value="1"/>
</dbReference>
<dbReference type="GO" id="GO:0000976">
    <property type="term" value="F:transcription cis-regulatory region binding"/>
    <property type="evidence" value="ECO:0007669"/>
    <property type="project" value="TreeGrafter"/>
</dbReference>
<dbReference type="InterPro" id="IPR032687">
    <property type="entry name" value="AraC-type_N"/>
</dbReference>
<dbReference type="AlphaFoldDB" id="A0A6I4UPK5"/>
<dbReference type="PANTHER" id="PTHR47894:SF1">
    <property type="entry name" value="HTH-TYPE TRANSCRIPTIONAL REGULATOR VQSM"/>
    <property type="match status" value="1"/>
</dbReference>
<organism evidence="5 6">
    <name type="scientific">Croceibacterium soli</name>
    <dbReference type="NCBI Taxonomy" id="1739690"/>
    <lineage>
        <taxon>Bacteria</taxon>
        <taxon>Pseudomonadati</taxon>
        <taxon>Pseudomonadota</taxon>
        <taxon>Alphaproteobacteria</taxon>
        <taxon>Sphingomonadales</taxon>
        <taxon>Erythrobacteraceae</taxon>
        <taxon>Croceibacterium</taxon>
    </lineage>
</organism>
<evidence type="ECO:0000313" key="6">
    <source>
        <dbReference type="Proteomes" id="UP000469159"/>
    </source>
</evidence>
<dbReference type="SUPFAM" id="SSF46689">
    <property type="entry name" value="Homeodomain-like"/>
    <property type="match status" value="1"/>
</dbReference>
<gene>
    <name evidence="5" type="ORF">GRI75_03490</name>
</gene>
<comment type="caution">
    <text evidence="5">The sequence shown here is derived from an EMBL/GenBank/DDBJ whole genome shotgun (WGS) entry which is preliminary data.</text>
</comment>